<dbReference type="PANTHER" id="PTHR34220">
    <property type="entry name" value="SENSOR HISTIDINE KINASE YPDA"/>
    <property type="match status" value="1"/>
</dbReference>
<dbReference type="EMBL" id="JACBZF010000003">
    <property type="protein sequence ID" value="NYH95622.1"/>
    <property type="molecule type" value="Genomic_DNA"/>
</dbReference>
<comment type="caution">
    <text evidence="6">The sequence shown here is derived from an EMBL/GenBank/DDBJ whole genome shotgun (WGS) entry which is preliminary data.</text>
</comment>
<dbReference type="GO" id="GO:0000155">
    <property type="term" value="F:phosphorelay sensor kinase activity"/>
    <property type="evidence" value="ECO:0007669"/>
    <property type="project" value="InterPro"/>
</dbReference>
<dbReference type="PROSITE" id="PS50109">
    <property type="entry name" value="HIS_KIN"/>
    <property type="match status" value="1"/>
</dbReference>
<feature type="transmembrane region" description="Helical" evidence="4">
    <location>
        <begin position="50"/>
        <end position="67"/>
    </location>
</feature>
<evidence type="ECO:0000256" key="3">
    <source>
        <dbReference type="SAM" id="MobiDB-lite"/>
    </source>
</evidence>
<evidence type="ECO:0000256" key="2">
    <source>
        <dbReference type="ARBA" id="ARBA00012438"/>
    </source>
</evidence>
<proteinExistence type="predicted"/>
<feature type="domain" description="Histidine kinase" evidence="5">
    <location>
        <begin position="333"/>
        <end position="426"/>
    </location>
</feature>
<dbReference type="InterPro" id="IPR050640">
    <property type="entry name" value="Bact_2-comp_sensor_kinase"/>
</dbReference>
<organism evidence="6 7">
    <name type="scientific">Novosphingobium marinum</name>
    <dbReference type="NCBI Taxonomy" id="1514948"/>
    <lineage>
        <taxon>Bacteria</taxon>
        <taxon>Pseudomonadati</taxon>
        <taxon>Pseudomonadota</taxon>
        <taxon>Alphaproteobacteria</taxon>
        <taxon>Sphingomonadales</taxon>
        <taxon>Sphingomonadaceae</taxon>
        <taxon>Novosphingobium</taxon>
    </lineage>
</organism>
<gene>
    <name evidence="6" type="ORF">FHS75_001951</name>
</gene>
<dbReference type="SUPFAM" id="SSF55874">
    <property type="entry name" value="ATPase domain of HSP90 chaperone/DNA topoisomerase II/histidine kinase"/>
    <property type="match status" value="1"/>
</dbReference>
<dbReference type="Proteomes" id="UP000522081">
    <property type="component" value="Unassembled WGS sequence"/>
</dbReference>
<dbReference type="InterPro" id="IPR010559">
    <property type="entry name" value="Sig_transdc_His_kin_internal"/>
</dbReference>
<keyword evidence="6" id="KW-0808">Transferase</keyword>
<dbReference type="InterPro" id="IPR005467">
    <property type="entry name" value="His_kinase_dom"/>
</dbReference>
<keyword evidence="4" id="KW-0472">Membrane</keyword>
<keyword evidence="4" id="KW-1133">Transmembrane helix</keyword>
<dbReference type="PRINTS" id="PR00344">
    <property type="entry name" value="BCTRLSENSOR"/>
</dbReference>
<evidence type="ECO:0000313" key="7">
    <source>
        <dbReference type="Proteomes" id="UP000522081"/>
    </source>
</evidence>
<keyword evidence="4" id="KW-0812">Transmembrane</keyword>
<feature type="region of interest" description="Disordered" evidence="3">
    <location>
        <begin position="132"/>
        <end position="164"/>
    </location>
</feature>
<dbReference type="InterPro" id="IPR003594">
    <property type="entry name" value="HATPase_dom"/>
</dbReference>
<dbReference type="InterPro" id="IPR004358">
    <property type="entry name" value="Sig_transdc_His_kin-like_C"/>
</dbReference>
<dbReference type="InterPro" id="IPR036890">
    <property type="entry name" value="HATPase_C_sf"/>
</dbReference>
<dbReference type="RefSeq" id="WP_179407536.1">
    <property type="nucleotide sequence ID" value="NZ_BMGF01000003.1"/>
</dbReference>
<dbReference type="Pfam" id="PF06580">
    <property type="entry name" value="His_kinase"/>
    <property type="match status" value="1"/>
</dbReference>
<dbReference type="AlphaFoldDB" id="A0A7Y9XW50"/>
<feature type="transmembrane region" description="Helical" evidence="4">
    <location>
        <begin position="79"/>
        <end position="101"/>
    </location>
</feature>
<accession>A0A7Y9XW50</accession>
<dbReference type="SMART" id="SM00387">
    <property type="entry name" value="HATPase_c"/>
    <property type="match status" value="1"/>
</dbReference>
<evidence type="ECO:0000313" key="6">
    <source>
        <dbReference type="EMBL" id="NYH95622.1"/>
    </source>
</evidence>
<keyword evidence="7" id="KW-1185">Reference proteome</keyword>
<keyword evidence="6" id="KW-0418">Kinase</keyword>
<feature type="compositionally biased region" description="Pro residues" evidence="3">
    <location>
        <begin position="136"/>
        <end position="148"/>
    </location>
</feature>
<protein>
    <recommendedName>
        <fullName evidence="2">histidine kinase</fullName>
        <ecNumber evidence="2">2.7.13.3</ecNumber>
    </recommendedName>
</protein>
<dbReference type="Pfam" id="PF02518">
    <property type="entry name" value="HATPase_c"/>
    <property type="match status" value="1"/>
</dbReference>
<feature type="transmembrane region" description="Helical" evidence="4">
    <location>
        <begin position="195"/>
        <end position="212"/>
    </location>
</feature>
<reference evidence="6 7" key="1">
    <citation type="submission" date="2020-07" db="EMBL/GenBank/DDBJ databases">
        <title>Genomic Encyclopedia of Type Strains, Phase IV (KMG-IV): sequencing the most valuable type-strain genomes for metagenomic binning, comparative biology and taxonomic classification.</title>
        <authorList>
            <person name="Goeker M."/>
        </authorList>
    </citation>
    <scope>NUCLEOTIDE SEQUENCE [LARGE SCALE GENOMIC DNA]</scope>
    <source>
        <strain evidence="6 7">DSM 29043</strain>
    </source>
</reference>
<dbReference type="Gene3D" id="3.30.565.10">
    <property type="entry name" value="Histidine kinase-like ATPase, C-terminal domain"/>
    <property type="match status" value="1"/>
</dbReference>
<dbReference type="PANTHER" id="PTHR34220:SF7">
    <property type="entry name" value="SENSOR HISTIDINE KINASE YPDA"/>
    <property type="match status" value="1"/>
</dbReference>
<evidence type="ECO:0000256" key="4">
    <source>
        <dbReference type="SAM" id="Phobius"/>
    </source>
</evidence>
<feature type="transmembrane region" description="Helical" evidence="4">
    <location>
        <begin position="12"/>
        <end position="30"/>
    </location>
</feature>
<sequence>MTDHSSSPPVPARLVLGSIAGLWICYFVLATLRGALVGFEFTWPVVSRRLVVTIASMAVTASLWPLLRMLDPRPFWVKAVAIALGAFPASLLLAAVNQAAFADLEPDEIVSPEEGMQDIRIRRDEAGNVLVDLPQLPSPPAPPEPPAPGAAQAESGRETRVITSTGKDGKTARVIISDETDSGEKKWAALSDLASGRYFLLLAWAAIYLALVKGEQARIAERREGEHRRAAAAAELRSLRYQVNPHFLFNTLNSLSALVMTGKKDAAETMIQTLSSFYRRTLSGDPTGDSRLDEEMALQRLYLDVESVRFPNRLKCEIDVPDDLASALVPGMILQPLVENSVKYAVARSREPVTIAISARTESGWLIIDVRDDGPGVSEEAGHGFGIGLANVRDRLRARFGSDATLDTGPADGGGYRATLRMPLEFHRD</sequence>
<dbReference type="GO" id="GO:0016020">
    <property type="term" value="C:membrane"/>
    <property type="evidence" value="ECO:0007669"/>
    <property type="project" value="InterPro"/>
</dbReference>
<evidence type="ECO:0000259" key="5">
    <source>
        <dbReference type="PROSITE" id="PS50109"/>
    </source>
</evidence>
<comment type="catalytic activity">
    <reaction evidence="1">
        <text>ATP + protein L-histidine = ADP + protein N-phospho-L-histidine.</text>
        <dbReference type="EC" id="2.7.13.3"/>
    </reaction>
</comment>
<dbReference type="EC" id="2.7.13.3" evidence="2"/>
<evidence type="ECO:0000256" key="1">
    <source>
        <dbReference type="ARBA" id="ARBA00000085"/>
    </source>
</evidence>
<name>A0A7Y9XW50_9SPHN</name>